<dbReference type="EMBL" id="AAMD01000144">
    <property type="protein sequence ID" value="EAU63818.1"/>
    <property type="molecule type" value="Genomic_DNA"/>
</dbReference>
<dbReference type="GO" id="GO:0071949">
    <property type="term" value="F:FAD binding"/>
    <property type="evidence" value="ECO:0007669"/>
    <property type="project" value="InterPro"/>
</dbReference>
<dbReference type="AlphaFoldDB" id="Q08TL2"/>
<evidence type="ECO:0000256" key="3">
    <source>
        <dbReference type="ARBA" id="ARBA00022827"/>
    </source>
</evidence>
<dbReference type="GO" id="GO:0016709">
    <property type="term" value="F:oxidoreductase activity, acting on paired donors, with incorporation or reduction of molecular oxygen, NAD(P)H as one donor, and incorporation of one atom of oxygen"/>
    <property type="evidence" value="ECO:0007669"/>
    <property type="project" value="UniProtKB-ARBA"/>
</dbReference>
<dbReference type="PANTHER" id="PTHR43004">
    <property type="entry name" value="TRK SYSTEM POTASSIUM UPTAKE PROTEIN"/>
    <property type="match status" value="1"/>
</dbReference>
<protein>
    <submittedName>
        <fullName evidence="6">Monooxygenase, FAD-binding</fullName>
    </submittedName>
</protein>
<feature type="region of interest" description="Disordered" evidence="4">
    <location>
        <begin position="60"/>
        <end position="126"/>
    </location>
</feature>
<dbReference type="Pfam" id="PF01494">
    <property type="entry name" value="FAD_binding_3"/>
    <property type="match status" value="1"/>
</dbReference>
<dbReference type="PATRIC" id="fig|378806.16.peg.2697"/>
<dbReference type="InterPro" id="IPR002938">
    <property type="entry name" value="FAD-bd"/>
</dbReference>
<evidence type="ECO:0000259" key="5">
    <source>
        <dbReference type="Pfam" id="PF01494"/>
    </source>
</evidence>
<evidence type="ECO:0000313" key="6">
    <source>
        <dbReference type="EMBL" id="EAU63818.1"/>
    </source>
</evidence>
<comment type="caution">
    <text evidence="6">The sequence shown here is derived from an EMBL/GenBank/DDBJ whole genome shotgun (WGS) entry which is preliminary data.</text>
</comment>
<dbReference type="SUPFAM" id="SSF51905">
    <property type="entry name" value="FAD/NAD(P)-binding domain"/>
    <property type="match status" value="1"/>
</dbReference>
<evidence type="ECO:0000256" key="4">
    <source>
        <dbReference type="SAM" id="MobiDB-lite"/>
    </source>
</evidence>
<proteinExistence type="predicted"/>
<name>Q08TL2_STIAD</name>
<organism evidence="6 7">
    <name type="scientific">Stigmatella aurantiaca (strain DW4/3-1)</name>
    <dbReference type="NCBI Taxonomy" id="378806"/>
    <lineage>
        <taxon>Bacteria</taxon>
        <taxon>Pseudomonadati</taxon>
        <taxon>Myxococcota</taxon>
        <taxon>Myxococcia</taxon>
        <taxon>Myxococcales</taxon>
        <taxon>Cystobacterineae</taxon>
        <taxon>Archangiaceae</taxon>
        <taxon>Stigmatella</taxon>
    </lineage>
</organism>
<gene>
    <name evidence="6" type="ORF">STIAU_1304</name>
</gene>
<dbReference type="Proteomes" id="UP000032702">
    <property type="component" value="Unassembled WGS sequence"/>
</dbReference>
<reference evidence="6 7" key="1">
    <citation type="submission" date="2006-04" db="EMBL/GenBank/DDBJ databases">
        <authorList>
            <person name="Nierman W.C."/>
        </authorList>
    </citation>
    <scope>NUCLEOTIDE SEQUENCE [LARGE SCALE GENOMIC DNA]</scope>
    <source>
        <strain evidence="6 7">DW4/3-1</strain>
    </source>
</reference>
<comment type="cofactor">
    <cofactor evidence="1">
        <name>FAD</name>
        <dbReference type="ChEBI" id="CHEBI:57692"/>
    </cofactor>
</comment>
<dbReference type="Pfam" id="PF21274">
    <property type="entry name" value="Rng_hyd_C"/>
    <property type="match status" value="1"/>
</dbReference>
<keyword evidence="3" id="KW-0274">FAD</keyword>
<evidence type="ECO:0000313" key="7">
    <source>
        <dbReference type="Proteomes" id="UP000032702"/>
    </source>
</evidence>
<feature type="domain" description="FAD-binding" evidence="5">
    <location>
        <begin position="164"/>
        <end position="309"/>
    </location>
</feature>
<dbReference type="PANTHER" id="PTHR43004:SF19">
    <property type="entry name" value="BINDING MONOOXYGENASE, PUTATIVE (JCVI)-RELATED"/>
    <property type="match status" value="1"/>
</dbReference>
<evidence type="ECO:0000256" key="1">
    <source>
        <dbReference type="ARBA" id="ARBA00001974"/>
    </source>
</evidence>
<dbReference type="InterPro" id="IPR036188">
    <property type="entry name" value="FAD/NAD-bd_sf"/>
</dbReference>
<keyword evidence="6" id="KW-0503">Monooxygenase</keyword>
<sequence>MEGCWHPLLARREHHNAALCLPKIRSPRHGCVKATFGRASMRVSRARTFAPMTCDEGTSPMATFSAHTASPPPPSRTPADSRASSQHASIAPRTRSAHGPRNWAAPRTRTHRSTPAPPAQEGASIRPRTIPYRLPLELLDGLLQIPAHEFRVPIDPLQGGRHDVLLCRVNRPSEGVHPVRHRPLEDGRVSVVLREERVGTDDAPTLEGLREGLVALYGTDYGLRNATYLSRSTDMTRQAASYRNLRVLLAGDAAHVHSPMGGQGLNLGVQDAVNLGWKLAQAVRGVSPENLLDTYQAERHPVAARALRKTLAQTALSRGDARMDAVRETLAELLRMDGPRKQYAAMMSGLDVHYDLGNGHPLLGRRMPDLDLVTADGPRRVFHLLHDARPVLLNLGEPGTLDVTPWADRVRRVAARYPGEWEFPVLGAVTAPIAVLIQPDGHVAWVGEGTDQGLREALTRWFGPPRAT</sequence>
<keyword evidence="6" id="KW-0560">Oxidoreductase</keyword>
<dbReference type="InterPro" id="IPR050641">
    <property type="entry name" value="RIFMO-like"/>
</dbReference>
<dbReference type="Gene3D" id="3.40.30.120">
    <property type="match status" value="1"/>
</dbReference>
<accession>Q08TL2</accession>
<evidence type="ECO:0000256" key="2">
    <source>
        <dbReference type="ARBA" id="ARBA00022630"/>
    </source>
</evidence>
<dbReference type="Gene3D" id="3.50.50.60">
    <property type="entry name" value="FAD/NAD(P)-binding domain"/>
    <property type="match status" value="1"/>
</dbReference>
<dbReference type="PRINTS" id="PR00420">
    <property type="entry name" value="RNGMNOXGNASE"/>
</dbReference>
<keyword evidence="2" id="KW-0285">Flavoprotein</keyword>